<dbReference type="NCBIfam" id="NF045971">
    <property type="entry name" value="conju_CD1110"/>
    <property type="match status" value="1"/>
</dbReference>
<dbReference type="PANTHER" id="PTHR30121">
    <property type="entry name" value="UNCHARACTERIZED PROTEIN YJGR-RELATED"/>
    <property type="match status" value="1"/>
</dbReference>
<dbReference type="SUPFAM" id="SSF52540">
    <property type="entry name" value="P-loop containing nucleoside triphosphate hydrolases"/>
    <property type="match status" value="1"/>
</dbReference>
<dbReference type="STRING" id="1817892.AUK40_03035"/>
<accession>A0A1J5IK99</accession>
<evidence type="ECO:0000259" key="1">
    <source>
        <dbReference type="Pfam" id="PF19044"/>
    </source>
</evidence>
<dbReference type="InterPro" id="IPR051162">
    <property type="entry name" value="T4SS_component"/>
</dbReference>
<protein>
    <submittedName>
        <fullName evidence="2">Conjugal transfer protein TraC</fullName>
    </submittedName>
</protein>
<name>A0A1J5IK99_9BACT</name>
<dbReference type="Gene3D" id="1.10.8.730">
    <property type="match status" value="1"/>
</dbReference>
<dbReference type="EMBL" id="MNZT01000052">
    <property type="protein sequence ID" value="OIP97585.1"/>
    <property type="molecule type" value="Genomic_DNA"/>
</dbReference>
<organism evidence="2 3">
    <name type="scientific">Candidatus Wirthbacteria bacterium CG2_30_54_11</name>
    <dbReference type="NCBI Taxonomy" id="1817892"/>
    <lineage>
        <taxon>Bacteria</taxon>
        <taxon>Candidatus Wirthbacteria</taxon>
    </lineage>
</organism>
<dbReference type="CDD" id="cd01127">
    <property type="entry name" value="TrwB_TraG_TraD_VirD4"/>
    <property type="match status" value="1"/>
</dbReference>
<evidence type="ECO:0000313" key="3">
    <source>
        <dbReference type="Proteomes" id="UP000183245"/>
    </source>
</evidence>
<dbReference type="Gene3D" id="3.40.50.300">
    <property type="entry name" value="P-loop containing nucleotide triphosphate hydrolases"/>
    <property type="match status" value="1"/>
</dbReference>
<feature type="domain" description="TraG P-loop" evidence="1">
    <location>
        <begin position="256"/>
        <end position="338"/>
    </location>
</feature>
<sequence length="610" mass="68843">MGLLPGKKGNKKDQQAVLEQERLARETQRVLQEGMSTIKDIIAPPSIELDPSYLKIGNKYHRTLFVSGYPRYVSTNWLSPLINFNADIAISLYQYPIDSKSVMEDLKRRIGQMEATWQINQEKGLVKDPELETQLQDAHNLRDAIQRGEEKFFQFGLYMTVSANGKEELSQLCQKVESMLGGMLIYTKETAMQMEQGFKTTLPLCNDHIQVLRNMDTSALSSTFPFTSSDLTTNEGILYGLNRHNNSLVIFDRFKLENANSVIFAKSGAGKSYTVKLEALRYLMIGTEVLIIDPEREYKALCESVGGTYINISLNSKTHINPFDMADIKKGQDLEGDELRSQIIYLLGLFAILLGELTNKEESLLDRALLEAYRQKGIISDPSTYGNTPPIMGDLYELLKTMPGAESVVEKMEKFVHGTLAGIFNMATNVELNNNFIVFDIRDLEDILRPMAMFSILQFIWNKVRTSHKRRLLLVDEAWIMMQHEDSARFLFGLAKRARKYWLGLTTITQDVDDFLSSSYGKAIVTNSSMQVLLKQSTAAIDKIATVFNLTEGEKYLLLECDVGEGLFFAGQNHVAIKIIASYIEDQIITTNPEKLAALEQEKTEAAATP</sequence>
<dbReference type="AlphaFoldDB" id="A0A1J5IK99"/>
<dbReference type="PANTHER" id="PTHR30121:SF6">
    <property type="entry name" value="SLR6007 PROTEIN"/>
    <property type="match status" value="1"/>
</dbReference>
<dbReference type="InterPro" id="IPR027417">
    <property type="entry name" value="P-loop_NTPase"/>
</dbReference>
<comment type="caution">
    <text evidence="2">The sequence shown here is derived from an EMBL/GenBank/DDBJ whole genome shotgun (WGS) entry which is preliminary data.</text>
</comment>
<gene>
    <name evidence="2" type="ORF">AUK40_03035</name>
</gene>
<evidence type="ECO:0000313" key="2">
    <source>
        <dbReference type="EMBL" id="OIP97585.1"/>
    </source>
</evidence>
<proteinExistence type="predicted"/>
<reference evidence="2 3" key="1">
    <citation type="journal article" date="2016" name="Environ. Microbiol.">
        <title>Genomic resolution of a cold subsurface aquifer community provides metabolic insights for novel microbes adapted to high CO concentrations.</title>
        <authorList>
            <person name="Probst A.J."/>
            <person name="Castelle C.J."/>
            <person name="Singh A."/>
            <person name="Brown C.T."/>
            <person name="Anantharaman K."/>
            <person name="Sharon I."/>
            <person name="Hug L.A."/>
            <person name="Burstein D."/>
            <person name="Emerson J.B."/>
            <person name="Thomas B.C."/>
            <person name="Banfield J.F."/>
        </authorList>
    </citation>
    <scope>NUCLEOTIDE SEQUENCE [LARGE SCALE GENOMIC DNA]</scope>
    <source>
        <strain evidence="2">CG2_30_54_11</strain>
    </source>
</reference>
<dbReference type="Pfam" id="PF19044">
    <property type="entry name" value="P-loop_TraG"/>
    <property type="match status" value="2"/>
</dbReference>
<feature type="domain" description="TraG P-loop" evidence="1">
    <location>
        <begin position="422"/>
        <end position="561"/>
    </location>
</feature>
<dbReference type="InterPro" id="IPR043964">
    <property type="entry name" value="P-loop_TraG"/>
</dbReference>
<dbReference type="Proteomes" id="UP000183245">
    <property type="component" value="Unassembled WGS sequence"/>
</dbReference>